<comment type="caution">
    <text evidence="2">The sequence shown here is derived from an EMBL/GenBank/DDBJ whole genome shotgun (WGS) entry which is preliminary data.</text>
</comment>
<feature type="transmembrane region" description="Helical" evidence="1">
    <location>
        <begin position="46"/>
        <end position="70"/>
    </location>
</feature>
<keyword evidence="1" id="KW-0472">Membrane</keyword>
<gene>
    <name evidence="2" type="ORF">A3B23_03895</name>
</gene>
<evidence type="ECO:0000313" key="3">
    <source>
        <dbReference type="Proteomes" id="UP000178744"/>
    </source>
</evidence>
<dbReference type="STRING" id="1797690.A3B23_03895"/>
<organism evidence="2 3">
    <name type="scientific">Candidatus Colwellbacteria bacterium RIFCSPLOWO2_01_FULL_48_10</name>
    <dbReference type="NCBI Taxonomy" id="1797690"/>
    <lineage>
        <taxon>Bacteria</taxon>
        <taxon>Candidatus Colwelliibacteriota</taxon>
    </lineage>
</organism>
<evidence type="ECO:0000256" key="1">
    <source>
        <dbReference type="SAM" id="Phobius"/>
    </source>
</evidence>
<sequence length="156" mass="17037">MTWRLKMSEFIATRLRLSAFSAHIGNVFGELMNTPRRLSRIGLLSLSEWILVFALVLSALADIWTTLLVFRAGGEEVGIVPAIVFGRTDLPGLLAMKVALTAAVMWGAGLINAPKFAGRFGWTQPILGLVVLQILAASQNAQNLIDFYDSPSRHSL</sequence>
<feature type="transmembrane region" description="Helical" evidence="1">
    <location>
        <begin position="90"/>
        <end position="111"/>
    </location>
</feature>
<keyword evidence="1" id="KW-1133">Transmembrane helix</keyword>
<name>A0A1G1Z6G0_9BACT</name>
<dbReference type="EMBL" id="MHIY01000009">
    <property type="protein sequence ID" value="OGY60094.1"/>
    <property type="molecule type" value="Genomic_DNA"/>
</dbReference>
<evidence type="ECO:0000313" key="2">
    <source>
        <dbReference type="EMBL" id="OGY60094.1"/>
    </source>
</evidence>
<proteinExistence type="predicted"/>
<dbReference type="Proteomes" id="UP000178744">
    <property type="component" value="Unassembled WGS sequence"/>
</dbReference>
<evidence type="ECO:0008006" key="4">
    <source>
        <dbReference type="Google" id="ProtNLM"/>
    </source>
</evidence>
<accession>A0A1G1Z6G0</accession>
<dbReference type="AlphaFoldDB" id="A0A1G1Z6G0"/>
<keyword evidence="1" id="KW-0812">Transmembrane</keyword>
<protein>
    <recommendedName>
        <fullName evidence="4">DUF5658 domain-containing protein</fullName>
    </recommendedName>
</protein>
<reference evidence="2 3" key="1">
    <citation type="journal article" date="2016" name="Nat. Commun.">
        <title>Thousands of microbial genomes shed light on interconnected biogeochemical processes in an aquifer system.</title>
        <authorList>
            <person name="Anantharaman K."/>
            <person name="Brown C.T."/>
            <person name="Hug L.A."/>
            <person name="Sharon I."/>
            <person name="Castelle C.J."/>
            <person name="Probst A.J."/>
            <person name="Thomas B.C."/>
            <person name="Singh A."/>
            <person name="Wilkins M.J."/>
            <person name="Karaoz U."/>
            <person name="Brodie E.L."/>
            <person name="Williams K.H."/>
            <person name="Hubbard S.S."/>
            <person name="Banfield J.F."/>
        </authorList>
    </citation>
    <scope>NUCLEOTIDE SEQUENCE [LARGE SCALE GENOMIC DNA]</scope>
</reference>